<feature type="region of interest" description="Disordered" evidence="1">
    <location>
        <begin position="1"/>
        <end position="50"/>
    </location>
</feature>
<dbReference type="Proteomes" id="UP000823872">
    <property type="component" value="Chromosome C1"/>
</dbReference>
<feature type="domain" description="Anoctamin dimerisation" evidence="2">
    <location>
        <begin position="52"/>
        <end position="103"/>
    </location>
</feature>
<name>A0ABI7XFA9_FELCA</name>
<dbReference type="InterPro" id="IPR032394">
    <property type="entry name" value="Anoct_dimer"/>
</dbReference>
<dbReference type="Ensembl" id="ENSFCTT00005031985.1">
    <property type="protein sequence ID" value="ENSFCTP00005021200.1"/>
    <property type="gene ID" value="ENSFCTG00005011409.1"/>
</dbReference>
<proteinExistence type="predicted"/>
<accession>A0ABI7XFA9</accession>
<reference evidence="3" key="3">
    <citation type="submission" date="2025-09" db="UniProtKB">
        <authorList>
            <consortium name="Ensembl"/>
        </authorList>
    </citation>
    <scope>IDENTIFICATION</scope>
    <source>
        <strain evidence="3">breed Abyssinian</strain>
    </source>
</reference>
<evidence type="ECO:0000259" key="2">
    <source>
        <dbReference type="Pfam" id="PF16178"/>
    </source>
</evidence>
<reference evidence="3" key="2">
    <citation type="submission" date="2025-08" db="UniProtKB">
        <authorList>
            <consortium name="Ensembl"/>
        </authorList>
    </citation>
    <scope>IDENTIFICATION</scope>
    <source>
        <strain evidence="3">breed Abyssinian</strain>
    </source>
</reference>
<reference evidence="3 4" key="1">
    <citation type="submission" date="2021-02" db="EMBL/GenBank/DDBJ databases">
        <title>Safari Cat Assemblies.</title>
        <authorList>
            <person name="Bredemeyer K.R."/>
            <person name="Murphy W.J."/>
        </authorList>
    </citation>
    <scope>NUCLEOTIDE SEQUENCE [LARGE SCALE GENOMIC DNA]</scope>
</reference>
<organism evidence="3 4">
    <name type="scientific">Felis catus</name>
    <name type="common">Cat</name>
    <name type="synonym">Felis silvestris catus</name>
    <dbReference type="NCBI Taxonomy" id="9685"/>
    <lineage>
        <taxon>Eukaryota</taxon>
        <taxon>Metazoa</taxon>
        <taxon>Chordata</taxon>
        <taxon>Craniata</taxon>
        <taxon>Vertebrata</taxon>
        <taxon>Euteleostomi</taxon>
        <taxon>Mammalia</taxon>
        <taxon>Eutheria</taxon>
        <taxon>Laurasiatheria</taxon>
        <taxon>Carnivora</taxon>
        <taxon>Feliformia</taxon>
        <taxon>Felidae</taxon>
        <taxon>Felinae</taxon>
        <taxon>Felis</taxon>
    </lineage>
</organism>
<evidence type="ECO:0000256" key="1">
    <source>
        <dbReference type="SAM" id="MobiDB-lite"/>
    </source>
</evidence>
<keyword evidence="4" id="KW-1185">Reference proteome</keyword>
<sequence length="120" mass="13204">MLRRQSPEEDSTVLIDVAPEAEKGHTYGSTAPTSEPSGHREAAGRVGSPSKPRVDFVLVWEEDLRLGRQQGGASRDETDTRGAWRETFLDNLRAAGLHVDQVLGVRSGHCIRSVIHHLPQ</sequence>
<dbReference type="Pfam" id="PF16178">
    <property type="entry name" value="Anoct_dimer"/>
    <property type="match status" value="1"/>
</dbReference>
<dbReference type="GeneTree" id="ENSGT00940000158551"/>
<feature type="compositionally biased region" description="Polar residues" evidence="1">
    <location>
        <begin position="27"/>
        <end position="36"/>
    </location>
</feature>
<protein>
    <recommendedName>
        <fullName evidence="2">Anoctamin dimerisation domain-containing protein</fullName>
    </recommendedName>
</protein>
<evidence type="ECO:0000313" key="4">
    <source>
        <dbReference type="Proteomes" id="UP000823872"/>
    </source>
</evidence>
<evidence type="ECO:0000313" key="3">
    <source>
        <dbReference type="Ensembl" id="ENSFCTP00005021200.1"/>
    </source>
</evidence>